<dbReference type="Pfam" id="PF00392">
    <property type="entry name" value="GntR"/>
    <property type="match status" value="1"/>
</dbReference>
<dbReference type="Proteomes" id="UP000186313">
    <property type="component" value="Unassembled WGS sequence"/>
</dbReference>
<dbReference type="STRING" id="1381081.BIY22_18370"/>
<proteinExistence type="predicted"/>
<dbReference type="Gene3D" id="1.10.10.10">
    <property type="entry name" value="Winged helix-like DNA-binding domain superfamily/Winged helix DNA-binding domain"/>
    <property type="match status" value="1"/>
</dbReference>
<dbReference type="InterPro" id="IPR011711">
    <property type="entry name" value="GntR_C"/>
</dbReference>
<evidence type="ECO:0000256" key="3">
    <source>
        <dbReference type="ARBA" id="ARBA00023163"/>
    </source>
</evidence>
<dbReference type="Pfam" id="PF07729">
    <property type="entry name" value="FCD"/>
    <property type="match status" value="1"/>
</dbReference>
<dbReference type="Proteomes" id="UP000186039">
    <property type="component" value="Unassembled WGS sequence"/>
</dbReference>
<dbReference type="SUPFAM" id="SSF46785">
    <property type="entry name" value="Winged helix' DNA-binding domain"/>
    <property type="match status" value="1"/>
</dbReference>
<comment type="caution">
    <text evidence="5">The sequence shown here is derived from an EMBL/GenBank/DDBJ whole genome shotgun (WGS) entry which is preliminary data.</text>
</comment>
<name>A0A1Q9HLE4_9VIBR</name>
<keyword evidence="7" id="KW-1185">Reference proteome</keyword>
<dbReference type="Gene3D" id="1.20.120.530">
    <property type="entry name" value="GntR ligand-binding domain-like"/>
    <property type="match status" value="1"/>
</dbReference>
<evidence type="ECO:0000259" key="4">
    <source>
        <dbReference type="PROSITE" id="PS50949"/>
    </source>
</evidence>
<dbReference type="PROSITE" id="PS50949">
    <property type="entry name" value="HTH_GNTR"/>
    <property type="match status" value="1"/>
</dbReference>
<feature type="domain" description="HTH gntR-type" evidence="4">
    <location>
        <begin position="4"/>
        <end position="71"/>
    </location>
</feature>
<dbReference type="InterPro" id="IPR000524">
    <property type="entry name" value="Tscrpt_reg_HTH_GntR"/>
</dbReference>
<dbReference type="PANTHER" id="PTHR43537">
    <property type="entry name" value="TRANSCRIPTIONAL REGULATOR, GNTR FAMILY"/>
    <property type="match status" value="1"/>
</dbReference>
<accession>A0A1Q9HLE4</accession>
<dbReference type="EMBL" id="MJMH01000008">
    <property type="protein sequence ID" value="OLQ96555.1"/>
    <property type="molecule type" value="Genomic_DNA"/>
</dbReference>
<dbReference type="InterPro" id="IPR036390">
    <property type="entry name" value="WH_DNA-bd_sf"/>
</dbReference>
<evidence type="ECO:0000313" key="6">
    <source>
        <dbReference type="EMBL" id="OLQ96555.1"/>
    </source>
</evidence>
<gene>
    <name evidence="6" type="ORF">BIY20_18760</name>
    <name evidence="5" type="ORF">BIY22_18370</name>
</gene>
<dbReference type="EMBL" id="MJMJ01000009">
    <property type="protein sequence ID" value="OLQ91297.1"/>
    <property type="molecule type" value="Genomic_DNA"/>
</dbReference>
<organism evidence="5 8">
    <name type="scientific">Vibrio panuliri</name>
    <dbReference type="NCBI Taxonomy" id="1381081"/>
    <lineage>
        <taxon>Bacteria</taxon>
        <taxon>Pseudomonadati</taxon>
        <taxon>Pseudomonadota</taxon>
        <taxon>Gammaproteobacteria</taxon>
        <taxon>Vibrionales</taxon>
        <taxon>Vibrionaceae</taxon>
        <taxon>Vibrio</taxon>
    </lineage>
</organism>
<dbReference type="GO" id="GO:0003677">
    <property type="term" value="F:DNA binding"/>
    <property type="evidence" value="ECO:0007669"/>
    <property type="project" value="UniProtKB-KW"/>
</dbReference>
<dbReference type="InterPro" id="IPR036388">
    <property type="entry name" value="WH-like_DNA-bd_sf"/>
</dbReference>
<keyword evidence="1" id="KW-0805">Transcription regulation</keyword>
<evidence type="ECO:0000313" key="7">
    <source>
        <dbReference type="Proteomes" id="UP000186039"/>
    </source>
</evidence>
<dbReference type="OrthoDB" id="9799812at2"/>
<dbReference type="PANTHER" id="PTHR43537:SF20">
    <property type="entry name" value="HTH-TYPE TRANSCRIPTIONAL REPRESSOR GLAR"/>
    <property type="match status" value="1"/>
</dbReference>
<sequence>MPSPTLTDKVAKMIRQDILVGNFAPSEKLVVAELKKRYDVGASPIREALVQLSWSKFVVVEPQKGCWVAPISASELADLHESLHVITPVLLKQAINHGDESWELELLTAYHKLSRLKSMQEEYDWMEWQDRQRHFHECLLNAATSKIMLSFFADLLNQVQRYNFHAINQGLNISSFDIDEYEAIVKCVLAKDTDSAVSKYERYISNMVLQLDQAVSPAA</sequence>
<keyword evidence="2" id="KW-0238">DNA-binding</keyword>
<evidence type="ECO:0000256" key="1">
    <source>
        <dbReference type="ARBA" id="ARBA00023015"/>
    </source>
</evidence>
<dbReference type="RefSeq" id="WP_075707033.1">
    <property type="nucleotide sequence ID" value="NZ_AP019654.1"/>
</dbReference>
<evidence type="ECO:0000313" key="5">
    <source>
        <dbReference type="EMBL" id="OLQ91297.1"/>
    </source>
</evidence>
<protein>
    <submittedName>
        <fullName evidence="5">XRE family transcriptional regulator</fullName>
    </submittedName>
</protein>
<evidence type="ECO:0000256" key="2">
    <source>
        <dbReference type="ARBA" id="ARBA00023125"/>
    </source>
</evidence>
<evidence type="ECO:0000313" key="8">
    <source>
        <dbReference type="Proteomes" id="UP000186313"/>
    </source>
</evidence>
<dbReference type="AlphaFoldDB" id="A0A1Q9HLE4"/>
<reference evidence="7 8" key="1">
    <citation type="submission" date="2016-09" db="EMBL/GenBank/DDBJ databases">
        <title>Genomic Taxonomy of the Vibrionaceae.</title>
        <authorList>
            <person name="Gonzalez-Castillo A."/>
            <person name="Gomez-Gil B."/>
            <person name="Enciso-Ibarra K."/>
        </authorList>
    </citation>
    <scope>NUCLEOTIDE SEQUENCE [LARGE SCALE GENOMIC DNA]</scope>
    <source>
        <strain evidence="6 7">CAIM 1902</strain>
        <strain evidence="5 8">CAIM 703</strain>
    </source>
</reference>
<keyword evidence="3" id="KW-0804">Transcription</keyword>
<dbReference type="SMART" id="SM00345">
    <property type="entry name" value="HTH_GNTR"/>
    <property type="match status" value="1"/>
</dbReference>
<dbReference type="SUPFAM" id="SSF48008">
    <property type="entry name" value="GntR ligand-binding domain-like"/>
    <property type="match status" value="1"/>
</dbReference>
<dbReference type="GO" id="GO:0003700">
    <property type="term" value="F:DNA-binding transcription factor activity"/>
    <property type="evidence" value="ECO:0007669"/>
    <property type="project" value="InterPro"/>
</dbReference>
<dbReference type="InterPro" id="IPR008920">
    <property type="entry name" value="TF_FadR/GntR_C"/>
</dbReference>